<reference evidence="1" key="1">
    <citation type="journal article" date="2015" name="Nature">
        <title>Complex archaea that bridge the gap between prokaryotes and eukaryotes.</title>
        <authorList>
            <person name="Spang A."/>
            <person name="Saw J.H."/>
            <person name="Jorgensen S.L."/>
            <person name="Zaremba-Niedzwiedzka K."/>
            <person name="Martijn J."/>
            <person name="Lind A.E."/>
            <person name="van Eijk R."/>
            <person name="Schleper C."/>
            <person name="Guy L."/>
            <person name="Ettema T.J."/>
        </authorList>
    </citation>
    <scope>NUCLEOTIDE SEQUENCE</scope>
</reference>
<dbReference type="AlphaFoldDB" id="A0A0F9EHZ9"/>
<name>A0A0F9EHZ9_9ZZZZ</name>
<evidence type="ECO:0008006" key="2">
    <source>
        <dbReference type="Google" id="ProtNLM"/>
    </source>
</evidence>
<comment type="caution">
    <text evidence="1">The sequence shown here is derived from an EMBL/GenBank/DDBJ whole genome shotgun (WGS) entry which is preliminary data.</text>
</comment>
<gene>
    <name evidence="1" type="ORF">LCGC14_2150450</name>
</gene>
<evidence type="ECO:0000313" key="1">
    <source>
        <dbReference type="EMBL" id="KKL65891.1"/>
    </source>
</evidence>
<sequence length="171" mass="18853">MIRLVTLGVLAAEIDHDVREEGGNNLGPRMTRYRENADPPIGIAVPWCALGIQFGSDIAAAALGIPNPLDAVRQEALVQSYFDELREHEIESFEVEPGDLSFYKFGRSERAWDHIGIVAVPPAAGDHFRAIEGNTSDDSQRDGDAWAFKDRRLGASYPVTFCTWGRPLALD</sequence>
<organism evidence="1">
    <name type="scientific">marine sediment metagenome</name>
    <dbReference type="NCBI Taxonomy" id="412755"/>
    <lineage>
        <taxon>unclassified sequences</taxon>
        <taxon>metagenomes</taxon>
        <taxon>ecological metagenomes</taxon>
    </lineage>
</organism>
<proteinExistence type="predicted"/>
<accession>A0A0F9EHZ9</accession>
<protein>
    <recommendedName>
        <fullName evidence="2">Peptidase C51 domain-containing protein</fullName>
    </recommendedName>
</protein>
<dbReference type="EMBL" id="LAZR01027385">
    <property type="protein sequence ID" value="KKL65891.1"/>
    <property type="molecule type" value="Genomic_DNA"/>
</dbReference>